<accession>A0A0S2I135</accession>
<gene>
    <name evidence="1" type="ORF">L21SP5_02087</name>
</gene>
<dbReference type="RefSeq" id="WP_057953157.1">
    <property type="nucleotide sequence ID" value="NZ_CP013118.1"/>
</dbReference>
<dbReference type="STRING" id="1307839.L21SP5_02087"/>
<dbReference type="KEGG" id="blq:L21SP5_02087"/>
<dbReference type="EMBL" id="CP013118">
    <property type="protein sequence ID" value="ALO15724.1"/>
    <property type="molecule type" value="Genomic_DNA"/>
</dbReference>
<evidence type="ECO:0000313" key="2">
    <source>
        <dbReference type="Proteomes" id="UP000064893"/>
    </source>
</evidence>
<keyword evidence="2" id="KW-1185">Reference proteome</keyword>
<evidence type="ECO:0008006" key="3">
    <source>
        <dbReference type="Google" id="ProtNLM"/>
    </source>
</evidence>
<dbReference type="AlphaFoldDB" id="A0A0S2I135"/>
<name>A0A0S2I135_9BACT</name>
<organism evidence="1 2">
    <name type="scientific">Salinivirga cyanobacteriivorans</name>
    <dbReference type="NCBI Taxonomy" id="1307839"/>
    <lineage>
        <taxon>Bacteria</taxon>
        <taxon>Pseudomonadati</taxon>
        <taxon>Bacteroidota</taxon>
        <taxon>Bacteroidia</taxon>
        <taxon>Bacteroidales</taxon>
        <taxon>Salinivirgaceae</taxon>
        <taxon>Salinivirga</taxon>
    </lineage>
</organism>
<proteinExistence type="predicted"/>
<reference evidence="1 2" key="1">
    <citation type="submission" date="2015-11" db="EMBL/GenBank/DDBJ databases">
        <title>Description and complete genome sequence of a novel strain predominating in hypersaline microbial mats and representing a new family of the Bacteriodetes phylum.</title>
        <authorList>
            <person name="Spring S."/>
            <person name="Bunk B."/>
            <person name="Sproer C."/>
            <person name="Klenk H.-P."/>
        </authorList>
    </citation>
    <scope>NUCLEOTIDE SEQUENCE [LARGE SCALE GENOMIC DNA]</scope>
    <source>
        <strain evidence="1 2">L21-Spi-D4</strain>
    </source>
</reference>
<protein>
    <recommendedName>
        <fullName evidence="3">DUF4160 domain-containing protein</fullName>
    </recommendedName>
</protein>
<sequence length="79" mass="9351">MPTVLRIKGYRFYFFSNEGVEPKHIHIEKADACGKMWLVPSVEVEYFYGFTAKEQKAVKKIVSENLELLINAWDEYFEK</sequence>
<dbReference type="Pfam" id="PF13711">
    <property type="entry name" value="DUF4160"/>
    <property type="match status" value="1"/>
</dbReference>
<dbReference type="InterPro" id="IPR025427">
    <property type="entry name" value="DUF4160"/>
</dbReference>
<dbReference type="Proteomes" id="UP000064893">
    <property type="component" value="Chromosome"/>
</dbReference>
<evidence type="ECO:0000313" key="1">
    <source>
        <dbReference type="EMBL" id="ALO15724.1"/>
    </source>
</evidence>
<dbReference type="OrthoDB" id="122670at2"/>